<dbReference type="CDD" id="cd00769">
    <property type="entry name" value="PheRS_beta_core"/>
    <property type="match status" value="1"/>
</dbReference>
<evidence type="ECO:0000256" key="13">
    <source>
        <dbReference type="ARBA" id="ARBA00023146"/>
    </source>
</evidence>
<dbReference type="Gene3D" id="2.40.50.140">
    <property type="entry name" value="Nucleic acid-binding proteins"/>
    <property type="match status" value="1"/>
</dbReference>
<dbReference type="EC" id="6.1.1.20" evidence="15"/>
<feature type="binding site" evidence="15">
    <location>
        <position position="471"/>
    </location>
    <ligand>
        <name>Mg(2+)</name>
        <dbReference type="ChEBI" id="CHEBI:18420"/>
        <note>shared with alpha subunit</note>
    </ligand>
</feature>
<evidence type="ECO:0000256" key="2">
    <source>
        <dbReference type="ARBA" id="ARBA00008653"/>
    </source>
</evidence>
<feature type="domain" description="FDX-ACB" evidence="18">
    <location>
        <begin position="723"/>
        <end position="816"/>
    </location>
</feature>
<dbReference type="RefSeq" id="WP_151621362.1">
    <property type="nucleotide sequence ID" value="NZ_WBXO01000011.1"/>
</dbReference>
<comment type="caution">
    <text evidence="20">The sequence shown here is derived from an EMBL/GenBank/DDBJ whole genome shotgun (WGS) entry which is preliminary data.</text>
</comment>
<evidence type="ECO:0000259" key="17">
    <source>
        <dbReference type="PROSITE" id="PS50886"/>
    </source>
</evidence>
<evidence type="ECO:0000256" key="6">
    <source>
        <dbReference type="ARBA" id="ARBA00022598"/>
    </source>
</evidence>
<dbReference type="HAMAP" id="MF_00283">
    <property type="entry name" value="Phe_tRNA_synth_beta1"/>
    <property type="match status" value="1"/>
</dbReference>
<evidence type="ECO:0000256" key="16">
    <source>
        <dbReference type="PROSITE-ProRule" id="PRU00209"/>
    </source>
</evidence>
<keyword evidence="21" id="KW-1185">Reference proteome</keyword>
<accession>A0A6I0EUV5</accession>
<dbReference type="Gene3D" id="3.50.40.10">
    <property type="entry name" value="Phenylalanyl-trna Synthetase, Chain B, domain 3"/>
    <property type="match status" value="1"/>
</dbReference>
<evidence type="ECO:0000256" key="4">
    <source>
        <dbReference type="ARBA" id="ARBA00022490"/>
    </source>
</evidence>
<dbReference type="PROSITE" id="PS51447">
    <property type="entry name" value="FDX_ACB"/>
    <property type="match status" value="1"/>
</dbReference>
<feature type="binding site" evidence="15">
    <location>
        <position position="465"/>
    </location>
    <ligand>
        <name>Mg(2+)</name>
        <dbReference type="ChEBI" id="CHEBI:18420"/>
        <note>shared with alpha subunit</note>
    </ligand>
</feature>
<evidence type="ECO:0000256" key="15">
    <source>
        <dbReference type="HAMAP-Rule" id="MF_00283"/>
    </source>
</evidence>
<dbReference type="GO" id="GO:0000049">
    <property type="term" value="F:tRNA binding"/>
    <property type="evidence" value="ECO:0007669"/>
    <property type="project" value="UniProtKB-UniRule"/>
</dbReference>
<comment type="similarity">
    <text evidence="2 15">Belongs to the phenylalanyl-tRNA synthetase beta subunit family. Type 1 subfamily.</text>
</comment>
<dbReference type="Pfam" id="PF01588">
    <property type="entry name" value="tRNA_bind"/>
    <property type="match status" value="1"/>
</dbReference>
<dbReference type="PROSITE" id="PS50886">
    <property type="entry name" value="TRBD"/>
    <property type="match status" value="1"/>
</dbReference>
<dbReference type="FunFam" id="3.50.40.10:FF:000001">
    <property type="entry name" value="Phenylalanine--tRNA ligase beta subunit"/>
    <property type="match status" value="1"/>
</dbReference>
<dbReference type="NCBIfam" id="NF045760">
    <property type="entry name" value="YtpR"/>
    <property type="match status" value="1"/>
</dbReference>
<feature type="domain" description="B5" evidence="19">
    <location>
        <begin position="408"/>
        <end position="487"/>
    </location>
</feature>
<dbReference type="GO" id="GO:0005524">
    <property type="term" value="F:ATP binding"/>
    <property type="evidence" value="ECO:0007669"/>
    <property type="project" value="UniProtKB-UniRule"/>
</dbReference>
<keyword evidence="9 15" id="KW-0067">ATP-binding</keyword>
<comment type="subunit">
    <text evidence="3 15">Tetramer of two alpha and two beta subunits.</text>
</comment>
<reference evidence="20 21" key="1">
    <citation type="submission" date="2019-10" db="EMBL/GenBank/DDBJ databases">
        <title>Whole-genome sequence of the extremophile Heliorestis acidaminivorans DSM 24790.</title>
        <authorList>
            <person name="Kyndt J.A."/>
            <person name="Meyer T.E."/>
        </authorList>
    </citation>
    <scope>NUCLEOTIDE SEQUENCE [LARGE SCALE GENOMIC DNA]</scope>
    <source>
        <strain evidence="20 21">DSM 24790</strain>
    </source>
</reference>
<dbReference type="GO" id="GO:0016740">
    <property type="term" value="F:transferase activity"/>
    <property type="evidence" value="ECO:0007669"/>
    <property type="project" value="UniProtKB-ARBA"/>
</dbReference>
<dbReference type="FunFam" id="3.30.70.380:FF:000001">
    <property type="entry name" value="Phenylalanine--tRNA ligase beta subunit"/>
    <property type="match status" value="1"/>
</dbReference>
<dbReference type="InterPro" id="IPR009061">
    <property type="entry name" value="DNA-bd_dom_put_sf"/>
</dbReference>
<dbReference type="PANTHER" id="PTHR10947">
    <property type="entry name" value="PHENYLALANYL-TRNA SYNTHETASE BETA CHAIN AND LEUCINE-RICH REPEAT-CONTAINING PROTEIN 47"/>
    <property type="match status" value="1"/>
</dbReference>
<comment type="subcellular location">
    <subcellularLocation>
        <location evidence="1 15">Cytoplasm</location>
    </subcellularLocation>
</comment>
<feature type="binding site" evidence="15">
    <location>
        <position position="475"/>
    </location>
    <ligand>
        <name>Mg(2+)</name>
        <dbReference type="ChEBI" id="CHEBI:18420"/>
        <note>shared with alpha subunit</note>
    </ligand>
</feature>
<dbReference type="Pfam" id="PF17759">
    <property type="entry name" value="tRNA_synthFbeta"/>
    <property type="match status" value="1"/>
</dbReference>
<evidence type="ECO:0000256" key="1">
    <source>
        <dbReference type="ARBA" id="ARBA00004496"/>
    </source>
</evidence>
<keyword evidence="7 15" id="KW-0479">Metal-binding</keyword>
<dbReference type="SMART" id="SM00873">
    <property type="entry name" value="B3_4"/>
    <property type="match status" value="1"/>
</dbReference>
<evidence type="ECO:0000256" key="5">
    <source>
        <dbReference type="ARBA" id="ARBA00022555"/>
    </source>
</evidence>
<dbReference type="Gene3D" id="3.30.56.10">
    <property type="match status" value="2"/>
</dbReference>
<dbReference type="OrthoDB" id="9805455at2"/>
<dbReference type="Pfam" id="PF03147">
    <property type="entry name" value="FDX-ACB"/>
    <property type="match status" value="1"/>
</dbReference>
<dbReference type="Gene3D" id="3.30.70.380">
    <property type="entry name" value="Ferrodoxin-fold anticodon-binding domain"/>
    <property type="match status" value="1"/>
</dbReference>
<keyword evidence="11 16" id="KW-0694">RNA-binding</keyword>
<dbReference type="GO" id="GO:0006432">
    <property type="term" value="P:phenylalanyl-tRNA aminoacylation"/>
    <property type="evidence" value="ECO:0007669"/>
    <property type="project" value="UniProtKB-UniRule"/>
</dbReference>
<dbReference type="SUPFAM" id="SSF55681">
    <property type="entry name" value="Class II aaRS and biotin synthetases"/>
    <property type="match status" value="1"/>
</dbReference>
<dbReference type="SMART" id="SM00874">
    <property type="entry name" value="B5"/>
    <property type="match status" value="1"/>
</dbReference>
<organism evidence="20 21">
    <name type="scientific">Heliorestis acidaminivorans</name>
    <dbReference type="NCBI Taxonomy" id="553427"/>
    <lineage>
        <taxon>Bacteria</taxon>
        <taxon>Bacillati</taxon>
        <taxon>Bacillota</taxon>
        <taxon>Clostridia</taxon>
        <taxon>Eubacteriales</taxon>
        <taxon>Heliobacteriaceae</taxon>
        <taxon>Heliorestis</taxon>
    </lineage>
</organism>
<dbReference type="PANTHER" id="PTHR10947:SF0">
    <property type="entry name" value="PHENYLALANINE--TRNA LIGASE BETA SUBUNIT"/>
    <property type="match status" value="1"/>
</dbReference>
<dbReference type="InterPro" id="IPR045060">
    <property type="entry name" value="Phe-tRNA-ligase_IIc_bsu"/>
</dbReference>
<dbReference type="InterPro" id="IPR033714">
    <property type="entry name" value="tRNA_bind_bactPheRS"/>
</dbReference>
<dbReference type="NCBIfam" id="TIGR00472">
    <property type="entry name" value="pheT_bact"/>
    <property type="match status" value="1"/>
</dbReference>
<keyword evidence="4 15" id="KW-0963">Cytoplasm</keyword>
<gene>
    <name evidence="15" type="primary">pheT</name>
    <name evidence="20" type="ORF">F9B85_12280</name>
</gene>
<evidence type="ECO:0000256" key="7">
    <source>
        <dbReference type="ARBA" id="ARBA00022723"/>
    </source>
</evidence>
<dbReference type="InterPro" id="IPR012340">
    <property type="entry name" value="NA-bd_OB-fold"/>
</dbReference>
<evidence type="ECO:0000256" key="11">
    <source>
        <dbReference type="ARBA" id="ARBA00022884"/>
    </source>
</evidence>
<dbReference type="SMART" id="SM00896">
    <property type="entry name" value="FDX-ACB"/>
    <property type="match status" value="1"/>
</dbReference>
<keyword evidence="6 15" id="KW-0436">Ligase</keyword>
<dbReference type="SUPFAM" id="SSF56037">
    <property type="entry name" value="PheT/TilS domain"/>
    <property type="match status" value="1"/>
</dbReference>
<keyword evidence="8 15" id="KW-0547">Nucleotide-binding</keyword>
<evidence type="ECO:0000256" key="12">
    <source>
        <dbReference type="ARBA" id="ARBA00022917"/>
    </source>
</evidence>
<sequence>MHVSIEWLRAYVDAGLNAEQLADKLTRAGIAVENVIYRDQGLDKVVVGYLQEVEKHPDAERLFVCKVDTGTEMYQIVTGADNVRAGQKVPVATPGAKLPNGLKIKKTKLRGIESIGMLCSAEELALDEKTISPEEREGILILSDDALIGQPIAQTLGLDAPILELELTPNRADCLAVINVAREVSAITAKPLTLPAITVEEKGQGSIEGQVQVAIEDPELCGRYAARLFTNLRLGPSPAWMQQRLQSAGMRPINNIVDITNYVMLEMGHPLHAFDYNRIAKGQIIVRRAHQGEKLITLDEQERQLNPENLVIADPEKAVALAGVMGGLETEVTDKTESILLEAAHFNPASIRRTARQVGLRSEASQRFEKGVNIATVALAMDRAAQLIEELNVADVVPGTVDVYLKPAEERVISFKVESINNLLGTQIAGTEMARFFNNLGFAVKWQTGQEELEGQVTIPTYRQDMKDEHDLAEEVARLFGYDNIATTLPKGVTTTGQRTWPQTVKEKMVQTLVGSGFREVITFSFINPRHLQKLKMTAQPEEPAVIALQNPLSEEQGILRPTMMAGLLDVAVRNASRRINDLAIFELGSTFQPRQLPLQELPIEKAKLSALMMGQEGIHWSGKPQSYDFYYLKGIIEKLLGTLKIEKVQWEAWPECPFLHPGRSARLYTEDGKERIDIGYLGEVHPDVIEAYDLSGRPVVMELDVEALTALAQAKGYYKALPKYPSTDRDMALILPINVPASKVEAIIAQKGSKLVERWQLFDVYQGNQIPEGYRSLAYSLRYQRADRTLTDEEVNKTHDDIKSALTAELGAQFR</sequence>
<dbReference type="InterPro" id="IPR045864">
    <property type="entry name" value="aa-tRNA-synth_II/BPL/LPL"/>
</dbReference>
<evidence type="ECO:0000313" key="21">
    <source>
        <dbReference type="Proteomes" id="UP000468766"/>
    </source>
</evidence>
<dbReference type="InterPro" id="IPR005121">
    <property type="entry name" value="Fdx_antiC-bd"/>
</dbReference>
<dbReference type="InterPro" id="IPR005146">
    <property type="entry name" value="B3/B4_tRNA-bd"/>
</dbReference>
<dbReference type="EMBL" id="WBXO01000011">
    <property type="protein sequence ID" value="KAB2951572.1"/>
    <property type="molecule type" value="Genomic_DNA"/>
</dbReference>
<comment type="cofactor">
    <cofactor evidence="15">
        <name>Mg(2+)</name>
        <dbReference type="ChEBI" id="CHEBI:18420"/>
    </cofactor>
    <text evidence="15">Binds 2 magnesium ions per tetramer.</text>
</comment>
<evidence type="ECO:0000256" key="8">
    <source>
        <dbReference type="ARBA" id="ARBA00022741"/>
    </source>
</evidence>
<dbReference type="SUPFAM" id="SSF54991">
    <property type="entry name" value="Anticodon-binding domain of PheRS"/>
    <property type="match status" value="1"/>
</dbReference>
<dbReference type="PROSITE" id="PS51483">
    <property type="entry name" value="B5"/>
    <property type="match status" value="1"/>
</dbReference>
<dbReference type="Pfam" id="PF03484">
    <property type="entry name" value="B5"/>
    <property type="match status" value="1"/>
</dbReference>
<dbReference type="InterPro" id="IPR041616">
    <property type="entry name" value="PheRS_beta_core"/>
</dbReference>
<dbReference type="Gene3D" id="3.30.930.10">
    <property type="entry name" value="Bira Bifunctional Protein, Domain 2"/>
    <property type="match status" value="1"/>
</dbReference>
<evidence type="ECO:0000259" key="18">
    <source>
        <dbReference type="PROSITE" id="PS51447"/>
    </source>
</evidence>
<dbReference type="InterPro" id="IPR036690">
    <property type="entry name" value="Fdx_antiC-bd_sf"/>
</dbReference>
<protein>
    <recommendedName>
        <fullName evidence="15">Phenylalanine--tRNA ligase beta subunit</fullName>
        <ecNumber evidence="15">6.1.1.20</ecNumber>
    </recommendedName>
    <alternativeName>
        <fullName evidence="15">Phenylalanyl-tRNA synthetase beta subunit</fullName>
        <shortName evidence="15">PheRS</shortName>
    </alternativeName>
</protein>
<name>A0A6I0EUV5_9FIRM</name>
<evidence type="ECO:0000313" key="20">
    <source>
        <dbReference type="EMBL" id="KAB2951572.1"/>
    </source>
</evidence>
<dbReference type="GO" id="GO:0009328">
    <property type="term" value="C:phenylalanine-tRNA ligase complex"/>
    <property type="evidence" value="ECO:0007669"/>
    <property type="project" value="TreeGrafter"/>
</dbReference>
<keyword evidence="5 16" id="KW-0820">tRNA-binding</keyword>
<dbReference type="InterPro" id="IPR005147">
    <property type="entry name" value="tRNA_synthase_B5-dom"/>
</dbReference>
<dbReference type="SUPFAM" id="SSF50249">
    <property type="entry name" value="Nucleic acid-binding proteins"/>
    <property type="match status" value="1"/>
</dbReference>
<comment type="catalytic activity">
    <reaction evidence="14 15">
        <text>tRNA(Phe) + L-phenylalanine + ATP = L-phenylalanyl-tRNA(Phe) + AMP + diphosphate + H(+)</text>
        <dbReference type="Rhea" id="RHEA:19413"/>
        <dbReference type="Rhea" id="RHEA-COMP:9668"/>
        <dbReference type="Rhea" id="RHEA-COMP:9699"/>
        <dbReference type="ChEBI" id="CHEBI:15378"/>
        <dbReference type="ChEBI" id="CHEBI:30616"/>
        <dbReference type="ChEBI" id="CHEBI:33019"/>
        <dbReference type="ChEBI" id="CHEBI:58095"/>
        <dbReference type="ChEBI" id="CHEBI:78442"/>
        <dbReference type="ChEBI" id="CHEBI:78531"/>
        <dbReference type="ChEBI" id="CHEBI:456215"/>
        <dbReference type="EC" id="6.1.1.20"/>
    </reaction>
</comment>
<dbReference type="GO" id="GO:0000287">
    <property type="term" value="F:magnesium ion binding"/>
    <property type="evidence" value="ECO:0007669"/>
    <property type="project" value="UniProtKB-UniRule"/>
</dbReference>
<dbReference type="CDD" id="cd02796">
    <property type="entry name" value="tRNA_bind_bactPheRS"/>
    <property type="match status" value="1"/>
</dbReference>
<keyword evidence="12 15" id="KW-0648">Protein biosynthesis</keyword>
<dbReference type="Pfam" id="PF03483">
    <property type="entry name" value="B3_4"/>
    <property type="match status" value="1"/>
</dbReference>
<dbReference type="FunFam" id="2.40.50.140:FF:000045">
    <property type="entry name" value="Phenylalanine--tRNA ligase beta subunit"/>
    <property type="match status" value="1"/>
</dbReference>
<feature type="domain" description="TRNA-binding" evidence="17">
    <location>
        <begin position="39"/>
        <end position="153"/>
    </location>
</feature>
<keyword evidence="13 15" id="KW-0030">Aminoacyl-tRNA synthetase</keyword>
<evidence type="ECO:0000256" key="9">
    <source>
        <dbReference type="ARBA" id="ARBA00022840"/>
    </source>
</evidence>
<dbReference type="SUPFAM" id="SSF46955">
    <property type="entry name" value="Putative DNA-binding domain"/>
    <property type="match status" value="1"/>
</dbReference>
<keyword evidence="10 15" id="KW-0460">Magnesium</keyword>
<dbReference type="InterPro" id="IPR020825">
    <property type="entry name" value="Phe-tRNA_synthase-like_B3/B4"/>
</dbReference>
<dbReference type="Proteomes" id="UP000468766">
    <property type="component" value="Unassembled WGS sequence"/>
</dbReference>
<proteinExistence type="inferred from homology"/>
<dbReference type="GO" id="GO:0004826">
    <property type="term" value="F:phenylalanine-tRNA ligase activity"/>
    <property type="evidence" value="ECO:0007669"/>
    <property type="project" value="UniProtKB-UniRule"/>
</dbReference>
<dbReference type="AlphaFoldDB" id="A0A6I0EUV5"/>
<evidence type="ECO:0000256" key="10">
    <source>
        <dbReference type="ARBA" id="ARBA00022842"/>
    </source>
</evidence>
<evidence type="ECO:0000256" key="14">
    <source>
        <dbReference type="ARBA" id="ARBA00049255"/>
    </source>
</evidence>
<evidence type="ECO:0000259" key="19">
    <source>
        <dbReference type="PROSITE" id="PS51483"/>
    </source>
</evidence>
<feature type="binding site" evidence="15">
    <location>
        <position position="474"/>
    </location>
    <ligand>
        <name>Mg(2+)</name>
        <dbReference type="ChEBI" id="CHEBI:18420"/>
        <note>shared with alpha subunit</note>
    </ligand>
</feature>
<evidence type="ECO:0000256" key="3">
    <source>
        <dbReference type="ARBA" id="ARBA00011209"/>
    </source>
</evidence>
<dbReference type="InterPro" id="IPR004532">
    <property type="entry name" value="Phe-tRNA-ligase_IIc_bsu_bact"/>
</dbReference>
<dbReference type="GO" id="GO:0140096">
    <property type="term" value="F:catalytic activity, acting on a protein"/>
    <property type="evidence" value="ECO:0007669"/>
    <property type="project" value="UniProtKB-ARBA"/>
</dbReference>
<dbReference type="InterPro" id="IPR002547">
    <property type="entry name" value="tRNA-bd_dom"/>
</dbReference>